<keyword evidence="1" id="KW-0812">Transmembrane</keyword>
<evidence type="ECO:0000256" key="1">
    <source>
        <dbReference type="SAM" id="Phobius"/>
    </source>
</evidence>
<dbReference type="EMBL" id="MFSY01000013">
    <property type="protein sequence ID" value="OGI47646.1"/>
    <property type="molecule type" value="Genomic_DNA"/>
</dbReference>
<evidence type="ECO:0000313" key="3">
    <source>
        <dbReference type="Proteomes" id="UP000179360"/>
    </source>
</evidence>
<keyword evidence="1" id="KW-0472">Membrane</keyword>
<sequence length="167" mass="18721">MAKLLRYLGQAIFYILFVSVIGYFSTYPVYTHLPPDQGLVKLSFIHTAQRKGACRERTDEELAKLAPNMRVRKVCPRERSDVVVELDVDGKPLYHVVLPPSGVTRDGSSAVYRRFQLPAGRHHFTARLKDWESAEFNYTGAADVTLAPGRVMVIDFKAGAGGFLFKS</sequence>
<reference evidence="2 3" key="1">
    <citation type="journal article" date="2016" name="Nat. Commun.">
        <title>Thousands of microbial genomes shed light on interconnected biogeochemical processes in an aquifer system.</title>
        <authorList>
            <person name="Anantharaman K."/>
            <person name="Brown C.T."/>
            <person name="Hug L.A."/>
            <person name="Sharon I."/>
            <person name="Castelle C.J."/>
            <person name="Probst A.J."/>
            <person name="Thomas B.C."/>
            <person name="Singh A."/>
            <person name="Wilkins M.J."/>
            <person name="Karaoz U."/>
            <person name="Brodie E.L."/>
            <person name="Williams K.H."/>
            <person name="Hubbard S.S."/>
            <person name="Banfield J.F."/>
        </authorList>
    </citation>
    <scope>NUCLEOTIDE SEQUENCE [LARGE SCALE GENOMIC DNA]</scope>
</reference>
<dbReference type="AlphaFoldDB" id="A0A1F6TRG6"/>
<comment type="caution">
    <text evidence="2">The sequence shown here is derived from an EMBL/GenBank/DDBJ whole genome shotgun (WGS) entry which is preliminary data.</text>
</comment>
<organism evidence="2 3">
    <name type="scientific">Candidatus Muproteobacteria bacterium RIFCSPHIGHO2_01_FULL_65_16</name>
    <dbReference type="NCBI Taxonomy" id="1817764"/>
    <lineage>
        <taxon>Bacteria</taxon>
        <taxon>Pseudomonadati</taxon>
        <taxon>Pseudomonadota</taxon>
        <taxon>Candidatus Muproteobacteria</taxon>
    </lineage>
</organism>
<feature type="transmembrane region" description="Helical" evidence="1">
    <location>
        <begin position="12"/>
        <end position="30"/>
    </location>
</feature>
<accession>A0A1F6TRG6</accession>
<dbReference type="Proteomes" id="UP000179360">
    <property type="component" value="Unassembled WGS sequence"/>
</dbReference>
<proteinExistence type="predicted"/>
<name>A0A1F6TRG6_9PROT</name>
<keyword evidence="1" id="KW-1133">Transmembrane helix</keyword>
<protein>
    <submittedName>
        <fullName evidence="2">Uncharacterized protein</fullName>
    </submittedName>
</protein>
<dbReference type="STRING" id="1817764.A2637_02975"/>
<gene>
    <name evidence="2" type="ORF">A2637_02975</name>
</gene>
<evidence type="ECO:0000313" key="2">
    <source>
        <dbReference type="EMBL" id="OGI47646.1"/>
    </source>
</evidence>